<dbReference type="Gene3D" id="3.80.10.10">
    <property type="entry name" value="Ribonuclease Inhibitor"/>
    <property type="match status" value="2"/>
</dbReference>
<dbReference type="Gene3D" id="3.10.20.90">
    <property type="entry name" value="Phosphatidylinositol 3-kinase Catalytic Subunit, Chain A, domain 1"/>
    <property type="match status" value="1"/>
</dbReference>
<dbReference type="PANTHER" id="PTHR18849:SF0">
    <property type="entry name" value="CILIA- AND FLAGELLA-ASSOCIATED PROTEIN 410-RELATED"/>
    <property type="match status" value="1"/>
</dbReference>
<evidence type="ECO:0000256" key="1">
    <source>
        <dbReference type="ARBA" id="ARBA00022614"/>
    </source>
</evidence>
<evidence type="ECO:0000256" key="2">
    <source>
        <dbReference type="ARBA" id="ARBA00022737"/>
    </source>
</evidence>
<dbReference type="VEuPathDB" id="FungiDB:SAPIO_CDS3177"/>
<dbReference type="RefSeq" id="XP_016644034.1">
    <property type="nucleotide sequence ID" value="XM_016786028.1"/>
</dbReference>
<dbReference type="InterPro" id="IPR001611">
    <property type="entry name" value="Leu-rich_rpt"/>
</dbReference>
<name>A0A084GA73_PSEDA</name>
<dbReference type="KEGG" id="sapo:SAPIO_CDS3177"/>
<dbReference type="PANTHER" id="PTHR18849">
    <property type="entry name" value="LEUCINE RICH REPEAT PROTEIN"/>
    <property type="match status" value="1"/>
</dbReference>
<evidence type="ECO:0000313" key="4">
    <source>
        <dbReference type="EMBL" id="KEZ44235.1"/>
    </source>
</evidence>
<dbReference type="AlphaFoldDB" id="A0A084GA73"/>
<accession>A0A084GA73</accession>
<feature type="domain" description="CAP-Gly" evidence="3">
    <location>
        <begin position="7"/>
        <end position="52"/>
    </location>
</feature>
<dbReference type="InterPro" id="IPR036859">
    <property type="entry name" value="CAP-Gly_dom_sf"/>
</dbReference>
<dbReference type="SUPFAM" id="SSF52058">
    <property type="entry name" value="L domain-like"/>
    <property type="match status" value="1"/>
</dbReference>
<dbReference type="SMART" id="SM01052">
    <property type="entry name" value="CAP_GLY"/>
    <property type="match status" value="1"/>
</dbReference>
<keyword evidence="2" id="KW-0677">Repeat</keyword>
<comment type="caution">
    <text evidence="4">The sequence shown here is derived from an EMBL/GenBank/DDBJ whole genome shotgun (WGS) entry which is preliminary data.</text>
</comment>
<dbReference type="GO" id="GO:0007010">
    <property type="term" value="P:cytoskeleton organization"/>
    <property type="evidence" value="ECO:0007669"/>
    <property type="project" value="TreeGrafter"/>
</dbReference>
<keyword evidence="1" id="KW-0433">Leucine-rich repeat</keyword>
<dbReference type="InterPro" id="IPR000938">
    <property type="entry name" value="CAP-Gly_domain"/>
</dbReference>
<sequence>MASTPQVGQRLSYDGVVCTVRYVGEVAGTSGTWLGLSKSPTAASFVRPTRPSEKPQSFLSALHEKYASEVDEKNAPITSARLVEISGKVVEEVGFDKIRKLLARVEDLKIVILDSMRIVSAVGGGDDGRFGAMTVAETCPKIVELDLSHNLFVDFSPLVDVCSQLPDLRSLRLNRNRFQEALGDRSLEHAGPVFSKIKELALEETLLDWDEICHITARFQSLASFNCGTNQLATIPTPLPEALSSTLTILNLEFNDFKALSDVTMLSSLTSLRNLHLKGNNISAITSDPSLPFPVFPPSIQYVDLSYNKIPSWSFVDALQTIFPGLTALRIAHNPVYENPDHTAQQESRASTSEESHMITIGRLGCLKVLNFVTINENDRANAEMFYLSRIAKQLATVPDDSGGEVLKEHPRYQDLCELYGEPDIIRRKEMNPDFLEARLVNVTFRHADPRGKTIGSLRTKQIPNSFDVYALKGMAGRLFGLPPLRIRLIWETGEWDPVAGYDEQEGDSSDEEEEVAEAEMEWAVGKGASDDEALDRGKSAASAMVGRWVKREVELMDSPRALRFCVDGQEAKIRVEAR</sequence>
<dbReference type="OrthoDB" id="5273213at2759"/>
<organism evidence="4 5">
    <name type="scientific">Pseudallescheria apiosperma</name>
    <name type="common">Scedosporium apiospermum</name>
    <dbReference type="NCBI Taxonomy" id="563466"/>
    <lineage>
        <taxon>Eukaryota</taxon>
        <taxon>Fungi</taxon>
        <taxon>Dikarya</taxon>
        <taxon>Ascomycota</taxon>
        <taxon>Pezizomycotina</taxon>
        <taxon>Sordariomycetes</taxon>
        <taxon>Hypocreomycetidae</taxon>
        <taxon>Microascales</taxon>
        <taxon>Microascaceae</taxon>
        <taxon>Scedosporium</taxon>
    </lineage>
</organism>
<dbReference type="GeneID" id="27722249"/>
<dbReference type="Proteomes" id="UP000028545">
    <property type="component" value="Unassembled WGS sequence"/>
</dbReference>
<protein>
    <submittedName>
        <fullName evidence="4">Putative Tubulin-specific chaperone</fullName>
    </submittedName>
</protein>
<evidence type="ECO:0000313" key="5">
    <source>
        <dbReference type="Proteomes" id="UP000028545"/>
    </source>
</evidence>
<keyword evidence="5" id="KW-1185">Reference proteome</keyword>
<gene>
    <name evidence="4" type="ORF">SAPIO_CDS3177</name>
</gene>
<dbReference type="InterPro" id="IPR032675">
    <property type="entry name" value="LRR_dom_sf"/>
</dbReference>
<dbReference type="HOGENOM" id="CLU_017716_3_1_1"/>
<dbReference type="EMBL" id="JOWA01000088">
    <property type="protein sequence ID" value="KEZ44235.1"/>
    <property type="molecule type" value="Genomic_DNA"/>
</dbReference>
<reference evidence="4 5" key="1">
    <citation type="journal article" date="2014" name="Genome Announc.">
        <title>Draft genome sequence of the pathogenic fungus Scedosporium apiospermum.</title>
        <authorList>
            <person name="Vandeputte P."/>
            <person name="Ghamrawi S."/>
            <person name="Rechenmann M."/>
            <person name="Iltis A."/>
            <person name="Giraud S."/>
            <person name="Fleury M."/>
            <person name="Thornton C."/>
            <person name="Delhaes L."/>
            <person name="Meyer W."/>
            <person name="Papon N."/>
            <person name="Bouchara J.P."/>
        </authorList>
    </citation>
    <scope>NUCLEOTIDE SEQUENCE [LARGE SCALE GENOMIC DNA]</scope>
    <source>
        <strain evidence="4 5">IHEM 14462</strain>
    </source>
</reference>
<dbReference type="SUPFAM" id="SSF74924">
    <property type="entry name" value="Cap-Gly domain"/>
    <property type="match status" value="1"/>
</dbReference>
<dbReference type="OMA" id="SEESHMF"/>
<evidence type="ECO:0000259" key="3">
    <source>
        <dbReference type="SMART" id="SM01052"/>
    </source>
</evidence>
<dbReference type="PROSITE" id="PS51450">
    <property type="entry name" value="LRR"/>
    <property type="match status" value="1"/>
</dbReference>
<proteinExistence type="predicted"/>